<dbReference type="InterPro" id="IPR031137">
    <property type="entry name" value="GRF"/>
</dbReference>
<comment type="function">
    <text evidence="5">Transcription activator.</text>
</comment>
<dbReference type="GO" id="GO:0099402">
    <property type="term" value="P:plant organ development"/>
    <property type="evidence" value="ECO:0007669"/>
    <property type="project" value="UniProtKB-ARBA"/>
</dbReference>
<feature type="domain" description="WRC" evidence="8">
    <location>
        <begin position="288"/>
        <end position="333"/>
    </location>
</feature>
<reference evidence="9" key="1">
    <citation type="submission" date="2021-01" db="EMBL/GenBank/DDBJ databases">
        <authorList>
            <person name="Lovell J.T."/>
            <person name="Bentley N."/>
            <person name="Bhattarai G."/>
            <person name="Jenkins J.W."/>
            <person name="Sreedasyam A."/>
            <person name="Alarcon Y."/>
            <person name="Bock C."/>
            <person name="Boston L."/>
            <person name="Carlson J."/>
            <person name="Cervantes K."/>
            <person name="Clermont K."/>
            <person name="Krom N."/>
            <person name="Kubenka K."/>
            <person name="Mamidi S."/>
            <person name="Mattison C."/>
            <person name="Monteros M."/>
            <person name="Pisani C."/>
            <person name="Plott C."/>
            <person name="Rajasekar S."/>
            <person name="Rhein H.S."/>
            <person name="Rohla C."/>
            <person name="Song M."/>
            <person name="Hilaire R.S."/>
            <person name="Shu S."/>
            <person name="Wells L."/>
            <person name="Wang X."/>
            <person name="Webber J."/>
            <person name="Heerema R.J."/>
            <person name="Klein P."/>
            <person name="Conner P."/>
            <person name="Grauke L."/>
            <person name="Grimwood J."/>
            <person name="Schmutz J."/>
            <person name="Randall J.J."/>
        </authorList>
    </citation>
    <scope>NUCLEOTIDE SEQUENCE</scope>
    <source>
        <tissue evidence="9">Leaf</tissue>
    </source>
</reference>
<evidence type="ECO:0000259" key="7">
    <source>
        <dbReference type="PROSITE" id="PS51666"/>
    </source>
</evidence>
<dbReference type="SMART" id="SM00951">
    <property type="entry name" value="QLQ"/>
    <property type="match status" value="1"/>
</dbReference>
<dbReference type="PROSITE" id="PS51666">
    <property type="entry name" value="QLQ"/>
    <property type="match status" value="1"/>
</dbReference>
<comment type="similarity">
    <text evidence="2 5">Belongs to the GRF family.</text>
</comment>
<organism evidence="9 10">
    <name type="scientific">Carya illinoinensis</name>
    <name type="common">Pecan</name>
    <dbReference type="NCBI Taxonomy" id="32201"/>
    <lineage>
        <taxon>Eukaryota</taxon>
        <taxon>Viridiplantae</taxon>
        <taxon>Streptophyta</taxon>
        <taxon>Embryophyta</taxon>
        <taxon>Tracheophyta</taxon>
        <taxon>Spermatophyta</taxon>
        <taxon>Magnoliopsida</taxon>
        <taxon>eudicotyledons</taxon>
        <taxon>Gunneridae</taxon>
        <taxon>Pentapetalae</taxon>
        <taxon>rosids</taxon>
        <taxon>fabids</taxon>
        <taxon>Fagales</taxon>
        <taxon>Juglandaceae</taxon>
        <taxon>Carya</taxon>
    </lineage>
</organism>
<evidence type="ECO:0000256" key="1">
    <source>
        <dbReference type="ARBA" id="ARBA00004123"/>
    </source>
</evidence>
<evidence type="ECO:0000256" key="6">
    <source>
        <dbReference type="SAM" id="MobiDB-lite"/>
    </source>
</evidence>
<gene>
    <name evidence="9" type="ORF">I3842_01G261900</name>
</gene>
<dbReference type="Pfam" id="PF08879">
    <property type="entry name" value="WRC"/>
    <property type="match status" value="2"/>
</dbReference>
<comment type="caution">
    <text evidence="9">The sequence shown here is derived from an EMBL/GenBank/DDBJ whole genome shotgun (WGS) entry which is preliminary data.</text>
</comment>
<accession>A0A922K8L0</accession>
<keyword evidence="3 5" id="KW-0539">Nucleus</keyword>
<dbReference type="GO" id="GO:0006355">
    <property type="term" value="P:regulation of DNA-templated transcription"/>
    <property type="evidence" value="ECO:0007669"/>
    <property type="project" value="InterPro"/>
</dbReference>
<dbReference type="GO" id="GO:0006351">
    <property type="term" value="P:DNA-templated transcription"/>
    <property type="evidence" value="ECO:0007669"/>
    <property type="project" value="UniProtKB-UniRule"/>
</dbReference>
<protein>
    <recommendedName>
        <fullName evidence="5">Growth-regulating factor</fullName>
    </recommendedName>
</protein>
<dbReference type="EMBL" id="CM031825">
    <property type="protein sequence ID" value="KAG6734195.1"/>
    <property type="molecule type" value="Genomic_DNA"/>
</dbReference>
<evidence type="ECO:0000256" key="3">
    <source>
        <dbReference type="ARBA" id="ARBA00023242"/>
    </source>
</evidence>
<dbReference type="GO" id="GO:0005634">
    <property type="term" value="C:nucleus"/>
    <property type="evidence" value="ECO:0007669"/>
    <property type="project" value="UniProtKB-SubCell"/>
</dbReference>
<evidence type="ECO:0000256" key="5">
    <source>
        <dbReference type="RuleBase" id="RU367127"/>
    </source>
</evidence>
<dbReference type="AlphaFoldDB" id="A0A922K8L0"/>
<dbReference type="InterPro" id="IPR014978">
    <property type="entry name" value="Gln-Leu-Gln_QLQ"/>
</dbReference>
<dbReference type="PANTHER" id="PTHR31602">
    <property type="entry name" value="GROWTH-REGULATING FACTOR 5"/>
    <property type="match status" value="1"/>
</dbReference>
<keyword evidence="5" id="KW-0804">Transcription</keyword>
<feature type="domain" description="QLQ" evidence="7">
    <location>
        <begin position="59"/>
        <end position="94"/>
    </location>
</feature>
<dbReference type="GO" id="GO:0005524">
    <property type="term" value="F:ATP binding"/>
    <property type="evidence" value="ECO:0007669"/>
    <property type="project" value="UniProtKB-UniRule"/>
</dbReference>
<sequence>MCGEGKGGGGGGGPQRMIDEEELTMDAEQERRCRGVKEAQPTWIKLGLGIGSDSAAAKSPVTAQLHELQGQTLIYKYLEAGLPVPLHLLVPIWKSVACIFGPAIYKLYPSYHMDPEPGRCRRTDGKKLRYSKHVVPDQKYRERHMHRGCQRSRKPVEAFEISSPSNSIPPDKLGELNSNRQFSHFFPPTSSNIRSKKYVSSDTITTRTPIPAIAATMTTIFATAATRATTLPTFTANSIKSINHASERKDVSGNPLIYSLSMKSNGNRVVSPGLGFSPKNVLQGDAIELELERCRRTDGKKWRCNWDIVLDRKYCVQHMRRGAKKRVSVTKKSMFPQLLPVLQIIELHHLFSINVPNEAGLSSLNTDLFNSIQASSQLVQIDEKSTTSSSIDTTMTDTSITANEYGYISS</sequence>
<proteinExistence type="inferred from homology"/>
<dbReference type="InterPro" id="IPR014977">
    <property type="entry name" value="WRC_dom"/>
</dbReference>
<evidence type="ECO:0000313" key="10">
    <source>
        <dbReference type="Proteomes" id="UP000811246"/>
    </source>
</evidence>
<evidence type="ECO:0000256" key="4">
    <source>
        <dbReference type="PROSITE-ProRule" id="PRU01002"/>
    </source>
</evidence>
<keyword evidence="5" id="KW-0010">Activator</keyword>
<feature type="domain" description="WRC" evidence="8">
    <location>
        <begin position="114"/>
        <end position="158"/>
    </location>
</feature>
<evidence type="ECO:0000256" key="2">
    <source>
        <dbReference type="ARBA" id="ARBA00008122"/>
    </source>
</evidence>
<feature type="compositionally biased region" description="Basic residues" evidence="6">
    <location>
        <begin position="141"/>
        <end position="153"/>
    </location>
</feature>
<feature type="region of interest" description="Disordered" evidence="6">
    <location>
        <begin position="140"/>
        <end position="171"/>
    </location>
</feature>
<dbReference type="Proteomes" id="UP000811246">
    <property type="component" value="Chromosome 1"/>
</dbReference>
<comment type="subcellular location">
    <subcellularLocation>
        <location evidence="1 5">Nucleus</location>
    </subcellularLocation>
</comment>
<dbReference type="Pfam" id="PF08880">
    <property type="entry name" value="QLQ"/>
    <property type="match status" value="1"/>
</dbReference>
<comment type="domain">
    <text evidence="5">The QLQ domain and WRC domain may be involved in protein-protein interaction and DNA-binding, respectively.</text>
</comment>
<dbReference type="PANTHER" id="PTHR31602:SF103">
    <property type="entry name" value="GROWTH-REGULATING FACTOR"/>
    <property type="match status" value="1"/>
</dbReference>
<keyword evidence="5" id="KW-0805">Transcription regulation</keyword>
<evidence type="ECO:0000259" key="8">
    <source>
        <dbReference type="PROSITE" id="PS51667"/>
    </source>
</evidence>
<name>A0A922K8L0_CARIL</name>
<comment type="caution">
    <text evidence="4">Lacks conserved residue(s) required for the propagation of feature annotation.</text>
</comment>
<evidence type="ECO:0000313" key="9">
    <source>
        <dbReference type="EMBL" id="KAG6734195.1"/>
    </source>
</evidence>
<dbReference type="PROSITE" id="PS51667">
    <property type="entry name" value="WRC"/>
    <property type="match status" value="2"/>
</dbReference>